<evidence type="ECO:0000256" key="2">
    <source>
        <dbReference type="ARBA" id="ARBA00023125"/>
    </source>
</evidence>
<dbReference type="Pfam" id="PF02311">
    <property type="entry name" value="AraC_binding"/>
    <property type="match status" value="1"/>
</dbReference>
<dbReference type="AlphaFoldDB" id="A0A6S6Z5S3"/>
<accession>A0A6S6Z5S3</accession>
<feature type="domain" description="HTH araC/xylS-type" evidence="4">
    <location>
        <begin position="175"/>
        <end position="272"/>
    </location>
</feature>
<dbReference type="InterPro" id="IPR018060">
    <property type="entry name" value="HTH_AraC"/>
</dbReference>
<dbReference type="SMART" id="SM00342">
    <property type="entry name" value="HTH_ARAC"/>
    <property type="match status" value="1"/>
</dbReference>
<evidence type="ECO:0000313" key="5">
    <source>
        <dbReference type="EMBL" id="CAB3663682.1"/>
    </source>
</evidence>
<dbReference type="GO" id="GO:0003700">
    <property type="term" value="F:DNA-binding transcription factor activity"/>
    <property type="evidence" value="ECO:0007669"/>
    <property type="project" value="InterPro"/>
</dbReference>
<dbReference type="SUPFAM" id="SSF51215">
    <property type="entry name" value="Regulatory protein AraC"/>
    <property type="match status" value="1"/>
</dbReference>
<protein>
    <submittedName>
        <fullName evidence="5">HTH-type transcriptional activator RhaS</fullName>
    </submittedName>
</protein>
<dbReference type="RefSeq" id="WP_175191327.1">
    <property type="nucleotide sequence ID" value="NZ_CADIJO010000002.1"/>
</dbReference>
<proteinExistence type="predicted"/>
<reference evidence="5 6" key="1">
    <citation type="submission" date="2020-04" db="EMBL/GenBank/DDBJ databases">
        <authorList>
            <person name="De Canck E."/>
        </authorList>
    </citation>
    <scope>NUCLEOTIDE SEQUENCE [LARGE SCALE GENOMIC DNA]</scope>
    <source>
        <strain evidence="5 6">LMG 3458</strain>
    </source>
</reference>
<name>A0A6S6Z5S3_9BURK</name>
<dbReference type="EMBL" id="CADIJO010000002">
    <property type="protein sequence ID" value="CAB3663682.1"/>
    <property type="molecule type" value="Genomic_DNA"/>
</dbReference>
<organism evidence="5 6">
    <name type="scientific">Achromobacter deleyi</name>
    <dbReference type="NCBI Taxonomy" id="1353891"/>
    <lineage>
        <taxon>Bacteria</taxon>
        <taxon>Pseudomonadati</taxon>
        <taxon>Pseudomonadota</taxon>
        <taxon>Betaproteobacteria</taxon>
        <taxon>Burkholderiales</taxon>
        <taxon>Alcaligenaceae</taxon>
        <taxon>Achromobacter</taxon>
    </lineage>
</organism>
<gene>
    <name evidence="5" type="primary">rhaS_1</name>
    <name evidence="5" type="ORF">LMG3458_00725</name>
</gene>
<dbReference type="Pfam" id="PF12833">
    <property type="entry name" value="HTH_18"/>
    <property type="match status" value="1"/>
</dbReference>
<dbReference type="InterPro" id="IPR037923">
    <property type="entry name" value="HTH-like"/>
</dbReference>
<dbReference type="GO" id="GO:0043565">
    <property type="term" value="F:sequence-specific DNA binding"/>
    <property type="evidence" value="ECO:0007669"/>
    <property type="project" value="InterPro"/>
</dbReference>
<dbReference type="PANTHER" id="PTHR46796:SF2">
    <property type="entry name" value="TRANSCRIPTIONAL REGULATORY PROTEIN"/>
    <property type="match status" value="1"/>
</dbReference>
<evidence type="ECO:0000259" key="4">
    <source>
        <dbReference type="PROSITE" id="PS01124"/>
    </source>
</evidence>
<evidence type="ECO:0000313" key="6">
    <source>
        <dbReference type="Proteomes" id="UP000494111"/>
    </source>
</evidence>
<evidence type="ECO:0000256" key="1">
    <source>
        <dbReference type="ARBA" id="ARBA00023015"/>
    </source>
</evidence>
<dbReference type="PROSITE" id="PS01124">
    <property type="entry name" value="HTH_ARAC_FAMILY_2"/>
    <property type="match status" value="1"/>
</dbReference>
<dbReference type="InterPro" id="IPR009057">
    <property type="entry name" value="Homeodomain-like_sf"/>
</dbReference>
<sequence length="276" mass="31019">MTTQDDWIRVRRDPATGIEVVHAHFRGHAYDPHDHDEMLVGVTLQGVQQFQCAKRIVTSTVGNAMLIEPGAVHDGHAGSEQGFTYSMLYLPLAWVDAAIARRERKPGRQAFSMFRASLSNEPALINAIVTALHSFEPDDPRLARDEALDTLIEHLAADHERLLVAPARPSPSRARRAQEYIDAHMAWDLSMDQVAEHSGMDRYALARQFRREFGLAPHAYLVNARLRRARALLARGIAPAEVAAQVGFADQSHLGRWFKRAYRITPAKYLHCAQTF</sequence>
<dbReference type="Gene3D" id="1.10.10.60">
    <property type="entry name" value="Homeodomain-like"/>
    <property type="match status" value="1"/>
</dbReference>
<dbReference type="PANTHER" id="PTHR46796">
    <property type="entry name" value="HTH-TYPE TRANSCRIPTIONAL ACTIVATOR RHAS-RELATED"/>
    <property type="match status" value="1"/>
</dbReference>
<dbReference type="Proteomes" id="UP000494111">
    <property type="component" value="Unassembled WGS sequence"/>
</dbReference>
<dbReference type="SUPFAM" id="SSF46689">
    <property type="entry name" value="Homeodomain-like"/>
    <property type="match status" value="2"/>
</dbReference>
<keyword evidence="2" id="KW-0238">DNA-binding</keyword>
<keyword evidence="3" id="KW-0804">Transcription</keyword>
<dbReference type="InterPro" id="IPR050204">
    <property type="entry name" value="AraC_XylS_family_regulators"/>
</dbReference>
<evidence type="ECO:0000256" key="3">
    <source>
        <dbReference type="ARBA" id="ARBA00023163"/>
    </source>
</evidence>
<dbReference type="InterPro" id="IPR003313">
    <property type="entry name" value="AraC-bd"/>
</dbReference>
<keyword evidence="1" id="KW-0805">Transcription regulation</keyword>